<keyword evidence="8" id="KW-0414">Isoprene biosynthesis</keyword>
<dbReference type="InterPro" id="IPR051157">
    <property type="entry name" value="PDH/Transketolase"/>
</dbReference>
<evidence type="ECO:0000256" key="2">
    <source>
        <dbReference type="ARBA" id="ARBA00007131"/>
    </source>
</evidence>
<sequence length="307" mass="33279">MNKATREAYGEALVELSKRNNNVVVLDADLSKSTKTAEFQKVCPERFFNIGIAEADMIGTAAGLATCGKIPFVSTFAIFAAGRAYEQIRNSVAYPKLNVKIAATHAGITVGEDGATHQSIEDISLMRSIPNMVVINPSDDVETKYAILQAAEYEGPVYIRLGRMTVPTIHDEHCKFQIGKGEILKSGNDVTIIATGIMVAMALEAAEELKKYGIDAEVINIHTIKPIDKELIISSAKKTGKIVTAEEHSIIGGLGSAVCEVLSQEYPTKVKMIGINDRFGQSGKPKDLLKEYGLTTQNIIETVKSFK</sequence>
<dbReference type="CDD" id="cd07033">
    <property type="entry name" value="TPP_PYR_DXS_TK_like"/>
    <property type="match status" value="1"/>
</dbReference>
<dbReference type="Gene3D" id="3.40.50.970">
    <property type="match status" value="1"/>
</dbReference>
<evidence type="ECO:0000256" key="7">
    <source>
        <dbReference type="ARBA" id="ARBA00023052"/>
    </source>
</evidence>
<dbReference type="PANTHER" id="PTHR43825">
    <property type="entry name" value="PYRUVATE DEHYDROGENASE E1 COMPONENT"/>
    <property type="match status" value="1"/>
</dbReference>
<dbReference type="Proteomes" id="UP000005110">
    <property type="component" value="Chromosome"/>
</dbReference>
<evidence type="ECO:0000313" key="10">
    <source>
        <dbReference type="EMBL" id="EIV99431.1"/>
    </source>
</evidence>
<protein>
    <submittedName>
        <fullName evidence="10">Transketolase, alpha subunit</fullName>
    </submittedName>
</protein>
<evidence type="ECO:0000256" key="8">
    <source>
        <dbReference type="ARBA" id="ARBA00023229"/>
    </source>
</evidence>
<dbReference type="HOGENOM" id="CLU_009227_1_1_9"/>
<evidence type="ECO:0000259" key="9">
    <source>
        <dbReference type="SMART" id="SM00861"/>
    </source>
</evidence>
<evidence type="ECO:0000256" key="5">
    <source>
        <dbReference type="ARBA" id="ARBA00022842"/>
    </source>
</evidence>
<gene>
    <name evidence="10" type="ORF">ThesiDRAFT1_0407</name>
</gene>
<evidence type="ECO:0000313" key="11">
    <source>
        <dbReference type="Proteomes" id="UP000005110"/>
    </source>
</evidence>
<accession>I9ABQ7</accession>
<dbReference type="GO" id="GO:0016740">
    <property type="term" value="F:transferase activity"/>
    <property type="evidence" value="ECO:0007669"/>
    <property type="project" value="UniProtKB-KW"/>
</dbReference>
<keyword evidence="3" id="KW-0808">Transferase</keyword>
<dbReference type="InterPro" id="IPR005475">
    <property type="entry name" value="Transketolase-like_Pyr-bd"/>
</dbReference>
<dbReference type="PANTHER" id="PTHR43825:SF1">
    <property type="entry name" value="TRANSKETOLASE-LIKE PYRIMIDINE-BINDING DOMAIN-CONTAINING PROTEIN"/>
    <property type="match status" value="1"/>
</dbReference>
<dbReference type="SUPFAM" id="SSF52518">
    <property type="entry name" value="Thiamin diphosphate-binding fold (THDP-binding)"/>
    <property type="match status" value="1"/>
</dbReference>
<comment type="cofactor">
    <cofactor evidence="1">
        <name>thiamine diphosphate</name>
        <dbReference type="ChEBI" id="CHEBI:58937"/>
    </cofactor>
</comment>
<dbReference type="FunFam" id="3.40.50.970:FF:000129">
    <property type="entry name" value="Transketolase"/>
    <property type="match status" value="1"/>
</dbReference>
<dbReference type="SMART" id="SM00861">
    <property type="entry name" value="Transket_pyr"/>
    <property type="match status" value="1"/>
</dbReference>
<name>I9ABQ7_9THEO</name>
<keyword evidence="7" id="KW-0786">Thiamine pyrophosphate</keyword>
<dbReference type="GO" id="GO:0046872">
    <property type="term" value="F:metal ion binding"/>
    <property type="evidence" value="ECO:0007669"/>
    <property type="project" value="UniProtKB-KW"/>
</dbReference>
<dbReference type="Pfam" id="PF02779">
    <property type="entry name" value="Transket_pyr"/>
    <property type="match status" value="1"/>
</dbReference>
<evidence type="ECO:0000256" key="6">
    <source>
        <dbReference type="ARBA" id="ARBA00022977"/>
    </source>
</evidence>
<dbReference type="FunFam" id="3.40.50.920:FF:000002">
    <property type="entry name" value="1-deoxy-D-xylulose-5-phosphate synthase"/>
    <property type="match status" value="1"/>
</dbReference>
<dbReference type="InterPro" id="IPR009014">
    <property type="entry name" value="Transketo_C/PFOR_II"/>
</dbReference>
<keyword evidence="4" id="KW-0479">Metal-binding</keyword>
<dbReference type="EMBL" id="CM001486">
    <property type="protein sequence ID" value="EIV99431.1"/>
    <property type="molecule type" value="Genomic_DNA"/>
</dbReference>
<dbReference type="Pfam" id="PF02780">
    <property type="entry name" value="Transketolase_C"/>
    <property type="match status" value="1"/>
</dbReference>
<dbReference type="InterPro" id="IPR029061">
    <property type="entry name" value="THDP-binding"/>
</dbReference>
<evidence type="ECO:0000256" key="1">
    <source>
        <dbReference type="ARBA" id="ARBA00001964"/>
    </source>
</evidence>
<comment type="similarity">
    <text evidence="2">Belongs to the transketolase family.</text>
</comment>
<evidence type="ECO:0000256" key="3">
    <source>
        <dbReference type="ARBA" id="ARBA00022679"/>
    </source>
</evidence>
<keyword evidence="5" id="KW-0460">Magnesium</keyword>
<dbReference type="GO" id="GO:0009228">
    <property type="term" value="P:thiamine biosynthetic process"/>
    <property type="evidence" value="ECO:0007669"/>
    <property type="project" value="UniProtKB-KW"/>
</dbReference>
<keyword evidence="6" id="KW-0784">Thiamine biosynthesis</keyword>
<dbReference type="Gene3D" id="3.40.50.920">
    <property type="match status" value="1"/>
</dbReference>
<dbReference type="InterPro" id="IPR033248">
    <property type="entry name" value="Transketolase_C"/>
</dbReference>
<dbReference type="RefSeq" id="WP_006569370.1">
    <property type="nucleotide sequence ID" value="NZ_CM001486.1"/>
</dbReference>
<reference evidence="10 11" key="1">
    <citation type="submission" date="2012-02" db="EMBL/GenBank/DDBJ databases">
        <title>Improved High-Quality Draft sequence of Thermoanaerobacter siderophilus SR4.</title>
        <authorList>
            <consortium name="US DOE Joint Genome Institute"/>
            <person name="Lucas S."/>
            <person name="Han J."/>
            <person name="Lapidus A."/>
            <person name="Cheng J.-F."/>
            <person name="Goodwin L."/>
            <person name="Pitluck S."/>
            <person name="Peters L."/>
            <person name="Detter J.C."/>
            <person name="Han C."/>
            <person name="Tapia R."/>
            <person name="Land M."/>
            <person name="Hauser L."/>
            <person name="Kyrpides N."/>
            <person name="Ivanova N."/>
            <person name="Pagani I."/>
            <person name="Hemme C."/>
            <person name="Woyke T."/>
        </authorList>
    </citation>
    <scope>NUCLEOTIDE SEQUENCE [LARGE SCALE GENOMIC DNA]</scope>
    <source>
        <strain evidence="10 11">SR4</strain>
    </source>
</reference>
<dbReference type="SUPFAM" id="SSF52922">
    <property type="entry name" value="TK C-terminal domain-like"/>
    <property type="match status" value="1"/>
</dbReference>
<proteinExistence type="inferred from homology"/>
<dbReference type="AlphaFoldDB" id="I9ABQ7"/>
<organism evidence="10 11">
    <name type="scientific">Thermoanaerobacter siderophilus SR4</name>
    <dbReference type="NCBI Taxonomy" id="880478"/>
    <lineage>
        <taxon>Bacteria</taxon>
        <taxon>Bacillati</taxon>
        <taxon>Bacillota</taxon>
        <taxon>Clostridia</taxon>
        <taxon>Thermoanaerobacterales</taxon>
        <taxon>Thermoanaerobacteraceae</taxon>
        <taxon>Thermoanaerobacter</taxon>
    </lineage>
</organism>
<keyword evidence="11" id="KW-1185">Reference proteome</keyword>
<dbReference type="PATRIC" id="fig|880478.3.peg.1016"/>
<evidence type="ECO:0000256" key="4">
    <source>
        <dbReference type="ARBA" id="ARBA00022723"/>
    </source>
</evidence>
<feature type="domain" description="Transketolase-like pyrimidine-binding" evidence="9">
    <location>
        <begin position="3"/>
        <end position="168"/>
    </location>
</feature>
<dbReference type="GO" id="GO:0008299">
    <property type="term" value="P:isoprenoid biosynthetic process"/>
    <property type="evidence" value="ECO:0007669"/>
    <property type="project" value="UniProtKB-KW"/>
</dbReference>